<evidence type="ECO:0000256" key="1">
    <source>
        <dbReference type="ARBA" id="ARBA00005531"/>
    </source>
</evidence>
<sequence>MTHTPRILSLATALPPHRLGQDEALGVARAVFGPRMRDFERLVPVFANTGIETRYAVMPIDWYMEPRGWPERTAAFRDGALSLLEEAAGQALARAGLAPRDVDAIVCASTTGIATPSLEALLLERMGFRPDTVRLPLFGLGCAGGVLGLTRAGQIAQAMAGRTVLFLVVELCTLAFRSAEATPTNVVASALFADGAAAAVLRAHDEGDSERGEGPRLVDGAEHTWPGTQDVMGWRVEDDGLGVIFSQSIPTLIRNRLEPVLDGFLERRRLARGDLAGLIVHPGGAKVLHALEEVCAPVSAGLDDAWAVLRRCGNMSAASVLFVLERRLASGARGPHLMSALGPGFTAALAQVDL</sequence>
<accession>A0A235HI07</accession>
<evidence type="ECO:0000313" key="7">
    <source>
        <dbReference type="EMBL" id="OYD85481.1"/>
    </source>
</evidence>
<feature type="domain" description="Chalcone/stilbene synthase N-terminal" evidence="5">
    <location>
        <begin position="77"/>
        <end position="203"/>
    </location>
</feature>
<evidence type="ECO:0000259" key="5">
    <source>
        <dbReference type="Pfam" id="PF00195"/>
    </source>
</evidence>
<protein>
    <submittedName>
        <fullName evidence="7">Chalcone synthase</fullName>
    </submittedName>
</protein>
<dbReference type="PANTHER" id="PTHR11877:SF99">
    <property type="entry name" value="1,3,6,8-TETRAHYDROXYNAPHTHALENE SYNTHASE"/>
    <property type="match status" value="1"/>
</dbReference>
<reference evidence="7 8" key="1">
    <citation type="submission" date="2017-07" db="EMBL/GenBank/DDBJ databases">
        <title>Whole genome sequence of Azospirillum brasilense 2A1, a potential biofertilizer strain.</title>
        <authorList>
            <person name="Fontana C.A."/>
            <person name="Toffoli L.M."/>
            <person name="Salazar S.M."/>
            <person name="Puglisi E."/>
            <person name="Pedraza R."/>
            <person name="Bassi D."/>
            <person name="Cocconcelli P.S."/>
        </authorList>
    </citation>
    <scope>NUCLEOTIDE SEQUENCE [LARGE SCALE GENOMIC DNA]</scope>
    <source>
        <strain evidence="7 8">2A1</strain>
    </source>
</reference>
<name>A0A235HI07_AZOBR</name>
<keyword evidence="3" id="KW-0012">Acyltransferase</keyword>
<organism evidence="7 8">
    <name type="scientific">Azospirillum brasilense</name>
    <dbReference type="NCBI Taxonomy" id="192"/>
    <lineage>
        <taxon>Bacteria</taxon>
        <taxon>Pseudomonadati</taxon>
        <taxon>Pseudomonadota</taxon>
        <taxon>Alphaproteobacteria</taxon>
        <taxon>Rhodospirillales</taxon>
        <taxon>Azospirillaceae</taxon>
        <taxon>Azospirillum</taxon>
    </lineage>
</organism>
<dbReference type="GO" id="GO:0016747">
    <property type="term" value="F:acyltransferase activity, transferring groups other than amino-acyl groups"/>
    <property type="evidence" value="ECO:0007669"/>
    <property type="project" value="InterPro"/>
</dbReference>
<dbReference type="PIRSF" id="PIRSF000451">
    <property type="entry name" value="PKS_III"/>
    <property type="match status" value="1"/>
</dbReference>
<dbReference type="InterPro" id="IPR011141">
    <property type="entry name" value="Polyketide_synthase_type-III"/>
</dbReference>
<dbReference type="Proteomes" id="UP000215367">
    <property type="component" value="Unassembled WGS sequence"/>
</dbReference>
<dbReference type="InterPro" id="IPR001099">
    <property type="entry name" value="Chalcone/stilbene_synt_N"/>
</dbReference>
<proteinExistence type="inferred from homology"/>
<evidence type="ECO:0000259" key="6">
    <source>
        <dbReference type="Pfam" id="PF02797"/>
    </source>
</evidence>
<comment type="similarity">
    <text evidence="1">Belongs to the thiolase-like superfamily. Chalcone/stilbene synthases family.</text>
</comment>
<dbReference type="AlphaFoldDB" id="A0A235HI07"/>
<dbReference type="InterPro" id="IPR016039">
    <property type="entry name" value="Thiolase-like"/>
</dbReference>
<dbReference type="SUPFAM" id="SSF53901">
    <property type="entry name" value="Thiolase-like"/>
    <property type="match status" value="2"/>
</dbReference>
<dbReference type="Pfam" id="PF00195">
    <property type="entry name" value="Chal_sti_synt_N"/>
    <property type="match status" value="1"/>
</dbReference>
<evidence type="ECO:0000256" key="3">
    <source>
        <dbReference type="ARBA" id="ARBA00023315"/>
    </source>
</evidence>
<comment type="caution">
    <text evidence="7">The sequence shown here is derived from an EMBL/GenBank/DDBJ whole genome shotgun (WGS) entry which is preliminary data.</text>
</comment>
<gene>
    <name evidence="7" type="ORF">CHT98_05440</name>
</gene>
<feature type="active site" description="Acyl-thioester intermediate" evidence="4">
    <location>
        <position position="142"/>
    </location>
</feature>
<dbReference type="PANTHER" id="PTHR11877">
    <property type="entry name" value="HYDROXYMETHYLGLUTARYL-COA SYNTHASE"/>
    <property type="match status" value="1"/>
</dbReference>
<dbReference type="InterPro" id="IPR012328">
    <property type="entry name" value="Chalcone/stilbene_synt_C"/>
</dbReference>
<evidence type="ECO:0000313" key="8">
    <source>
        <dbReference type="Proteomes" id="UP000215367"/>
    </source>
</evidence>
<dbReference type="GO" id="GO:0030639">
    <property type="term" value="P:polyketide biosynthetic process"/>
    <property type="evidence" value="ECO:0007669"/>
    <property type="project" value="TreeGrafter"/>
</dbReference>
<keyword evidence="2" id="KW-0808">Transferase</keyword>
<feature type="domain" description="Chalcone/stilbene synthase C-terminal" evidence="6">
    <location>
        <begin position="221"/>
        <end position="326"/>
    </location>
</feature>
<dbReference type="Gene3D" id="3.40.47.10">
    <property type="match status" value="2"/>
</dbReference>
<dbReference type="EMBL" id="NOWT01000003">
    <property type="protein sequence ID" value="OYD85481.1"/>
    <property type="molecule type" value="Genomic_DNA"/>
</dbReference>
<dbReference type="RefSeq" id="WP_094302236.1">
    <property type="nucleotide sequence ID" value="NZ_NOWT01000003.1"/>
</dbReference>
<dbReference type="Pfam" id="PF02797">
    <property type="entry name" value="Chal_sti_synt_C"/>
    <property type="match status" value="1"/>
</dbReference>
<dbReference type="CDD" id="cd00831">
    <property type="entry name" value="CHS_like"/>
    <property type="match status" value="1"/>
</dbReference>
<evidence type="ECO:0000256" key="2">
    <source>
        <dbReference type="ARBA" id="ARBA00022679"/>
    </source>
</evidence>
<evidence type="ECO:0000256" key="4">
    <source>
        <dbReference type="PIRSR" id="PIRSR000451-1"/>
    </source>
</evidence>